<dbReference type="Gene3D" id="3.50.50.60">
    <property type="entry name" value="FAD/NAD(P)-binding domain"/>
    <property type="match status" value="2"/>
</dbReference>
<evidence type="ECO:0000256" key="4">
    <source>
        <dbReference type="SAM" id="MobiDB-lite"/>
    </source>
</evidence>
<evidence type="ECO:0000256" key="3">
    <source>
        <dbReference type="ARBA" id="ARBA00023002"/>
    </source>
</evidence>
<evidence type="ECO:0000256" key="1">
    <source>
        <dbReference type="ARBA" id="ARBA00009333"/>
    </source>
</evidence>
<feature type="compositionally biased region" description="Basic and acidic residues" evidence="4">
    <location>
        <begin position="325"/>
        <end position="347"/>
    </location>
</feature>
<evidence type="ECO:0000313" key="6">
    <source>
        <dbReference type="EMBL" id="CZT23693.1"/>
    </source>
</evidence>
<evidence type="ECO:0000313" key="7">
    <source>
        <dbReference type="Proteomes" id="UP000225277"/>
    </source>
</evidence>
<dbReference type="GO" id="GO:0016491">
    <property type="term" value="F:oxidoreductase activity"/>
    <property type="evidence" value="ECO:0007669"/>
    <property type="project" value="UniProtKB-KW"/>
</dbReference>
<dbReference type="PANTHER" id="PTHR48105">
    <property type="entry name" value="THIOREDOXIN REDUCTASE 1-RELATED-RELATED"/>
    <property type="match status" value="1"/>
</dbReference>
<dbReference type="InterPro" id="IPR023753">
    <property type="entry name" value="FAD/NAD-binding_dom"/>
</dbReference>
<protein>
    <submittedName>
        <fullName evidence="6">Related to thioredoxin reductase</fullName>
    </submittedName>
</protein>
<dbReference type="GeneID" id="35604478"/>
<dbReference type="Proteomes" id="UP000225277">
    <property type="component" value="Unassembled WGS sequence"/>
</dbReference>
<proteinExistence type="inferred from homology"/>
<reference evidence="6 7" key="1">
    <citation type="submission" date="2016-03" db="EMBL/GenBank/DDBJ databases">
        <authorList>
            <person name="Ploux O."/>
        </authorList>
    </citation>
    <scope>NUCLEOTIDE SEQUENCE [LARGE SCALE GENOMIC DNA]</scope>
    <source>
        <strain evidence="6 7">URUG2</strain>
    </source>
</reference>
<keyword evidence="3" id="KW-0560">Oxidoreductase</keyword>
<dbReference type="OrthoDB" id="10260355at2759"/>
<dbReference type="AlphaFoldDB" id="A0A2D3V6T5"/>
<accession>A0A2D3V6T5</accession>
<dbReference type="InterPro" id="IPR050097">
    <property type="entry name" value="Ferredoxin-NADP_redctase_2"/>
</dbReference>
<dbReference type="EMBL" id="FJUY01000017">
    <property type="protein sequence ID" value="CZT23693.1"/>
    <property type="molecule type" value="Genomic_DNA"/>
</dbReference>
<dbReference type="InterPro" id="IPR036188">
    <property type="entry name" value="FAD/NAD-bd_sf"/>
</dbReference>
<evidence type="ECO:0000256" key="2">
    <source>
        <dbReference type="ARBA" id="ARBA00022630"/>
    </source>
</evidence>
<comment type="similarity">
    <text evidence="1">Belongs to the class-II pyridine nucleotide-disulfide oxidoreductase family.</text>
</comment>
<name>A0A2D3V6T5_9PEZI</name>
<keyword evidence="2" id="KW-0285">Flavoprotein</keyword>
<dbReference type="Pfam" id="PF07992">
    <property type="entry name" value="Pyr_redox_2"/>
    <property type="match status" value="1"/>
</dbReference>
<organism evidence="6 7">
    <name type="scientific">Ramularia collo-cygni</name>
    <dbReference type="NCBI Taxonomy" id="112498"/>
    <lineage>
        <taxon>Eukaryota</taxon>
        <taxon>Fungi</taxon>
        <taxon>Dikarya</taxon>
        <taxon>Ascomycota</taxon>
        <taxon>Pezizomycotina</taxon>
        <taxon>Dothideomycetes</taxon>
        <taxon>Dothideomycetidae</taxon>
        <taxon>Mycosphaerellales</taxon>
        <taxon>Mycosphaerellaceae</taxon>
        <taxon>Ramularia</taxon>
    </lineage>
</organism>
<feature type="domain" description="FAD/NAD(P)-binding" evidence="5">
    <location>
        <begin position="5"/>
        <end position="133"/>
    </location>
</feature>
<dbReference type="RefSeq" id="XP_023630417.1">
    <property type="nucleotide sequence ID" value="XM_023774649.1"/>
</dbReference>
<keyword evidence="7" id="KW-1185">Reference proteome</keyword>
<evidence type="ECO:0000259" key="5">
    <source>
        <dbReference type="Pfam" id="PF07992"/>
    </source>
</evidence>
<dbReference type="GO" id="GO:0097237">
    <property type="term" value="P:cellular response to toxic substance"/>
    <property type="evidence" value="ECO:0007669"/>
    <property type="project" value="UniProtKB-ARBA"/>
</dbReference>
<sequence length="347" mass="37515">MSDKFDVLILGGGLGGLSAALSLVRTLHTAVVFDSHTYRNRKANWLHTIPGFDGKDPEDYRAAARQNILAKYSTCQFANGVKIDHVARNEDSEYAFTATDADGRLWHGKKLILAMGIQDVPMDIPGYDDCWTKSIFHCLVHRGYEERGCGSAGVLAAGGDDNLKAARHLSLQCRRYTDGPVTVYTHGNDALAAECARELGPLGFHIESRSVASFRRLGQQSQLAITLEDGTVKEEGFLIHRPLPSNNGRFAAQLGVETNEQGFYNTRPPFFETTVPGCFAAGDCADPFKIGTFAIAMGAFVAGGVQMQLDAGTAETAGPAYQKVKPSEEELVEEKHDSGAEDVVAKA</sequence>
<gene>
    <name evidence="6" type="ORF">RCC_09407</name>
</gene>
<feature type="region of interest" description="Disordered" evidence="4">
    <location>
        <begin position="315"/>
        <end position="347"/>
    </location>
</feature>
<dbReference type="SUPFAM" id="SSF51905">
    <property type="entry name" value="FAD/NAD(P)-binding domain"/>
    <property type="match status" value="1"/>
</dbReference>
<dbReference type="PRINTS" id="PR00368">
    <property type="entry name" value="FADPNR"/>
</dbReference>